<evidence type="ECO:0000256" key="6">
    <source>
        <dbReference type="ARBA" id="ARBA00038001"/>
    </source>
</evidence>
<dbReference type="RefSeq" id="WP_084445232.1">
    <property type="nucleotide sequence ID" value="NZ_FWWW01000067.1"/>
</dbReference>
<sequence length="212" mass="23921">MDHIFVSDAEYEPMVARLEEMMGDLERLPYPKVKDDMHELLQHFDLLHREALTRLFKEIIINYPGLRLTMAGDKAVSLLFSLYDLFQTDIQNGVAVQSEIGGGSRSSQYPRWIPVGNAHTLKDDTTYKYAEDDENILICKTDGQVYAVKNCCGHTALPLDGAVLKHGVLICPWHGCPYRLADGVMETNALQRLKTYPVTIGDEGQIRIGLHM</sequence>
<dbReference type="PANTHER" id="PTHR21496">
    <property type="entry name" value="FERREDOXIN-RELATED"/>
    <property type="match status" value="1"/>
</dbReference>
<evidence type="ECO:0000259" key="7">
    <source>
        <dbReference type="PROSITE" id="PS51296"/>
    </source>
</evidence>
<dbReference type="PANTHER" id="PTHR21496:SF0">
    <property type="entry name" value="RIESKE DOMAIN-CONTAINING PROTEIN"/>
    <property type="match status" value="1"/>
</dbReference>
<dbReference type="Pfam" id="PF00355">
    <property type="entry name" value="Rieske"/>
    <property type="match status" value="1"/>
</dbReference>
<keyword evidence="3" id="KW-0408">Iron</keyword>
<name>A0A1W1VN52_9BACT</name>
<dbReference type="STRING" id="645990.SAMN00120144_2051"/>
<dbReference type="Proteomes" id="UP000192266">
    <property type="component" value="Unassembled WGS sequence"/>
</dbReference>
<dbReference type="InterPro" id="IPR036922">
    <property type="entry name" value="Rieske_2Fe-2S_sf"/>
</dbReference>
<dbReference type="PROSITE" id="PS51296">
    <property type="entry name" value="RIESKE"/>
    <property type="match status" value="1"/>
</dbReference>
<dbReference type="Gene3D" id="2.102.10.10">
    <property type="entry name" value="Rieske [2Fe-2S] iron-sulphur domain"/>
    <property type="match status" value="1"/>
</dbReference>
<dbReference type="OrthoDB" id="9792592at2"/>
<dbReference type="AlphaFoldDB" id="A0A1W1VN52"/>
<keyword evidence="9" id="KW-1185">Reference proteome</keyword>
<dbReference type="InterPro" id="IPR017941">
    <property type="entry name" value="Rieske_2Fe-2S"/>
</dbReference>
<protein>
    <submittedName>
        <fullName evidence="8">Rieske [2Fe-2S] domain protein</fullName>
    </submittedName>
</protein>
<evidence type="ECO:0000256" key="3">
    <source>
        <dbReference type="ARBA" id="ARBA00023004"/>
    </source>
</evidence>
<dbReference type="EMBL" id="FWWW01000067">
    <property type="protein sequence ID" value="SMB94660.1"/>
    <property type="molecule type" value="Genomic_DNA"/>
</dbReference>
<comment type="cofactor">
    <cofactor evidence="5">
        <name>[2Fe-2S] cluster</name>
        <dbReference type="ChEBI" id="CHEBI:190135"/>
    </cofactor>
</comment>
<evidence type="ECO:0000256" key="5">
    <source>
        <dbReference type="ARBA" id="ARBA00034078"/>
    </source>
</evidence>
<keyword evidence="1" id="KW-0001">2Fe-2S</keyword>
<organism evidence="8 9">
    <name type="scientific">Hymenobacter roseosalivarius DSM 11622</name>
    <dbReference type="NCBI Taxonomy" id="645990"/>
    <lineage>
        <taxon>Bacteria</taxon>
        <taxon>Pseudomonadati</taxon>
        <taxon>Bacteroidota</taxon>
        <taxon>Cytophagia</taxon>
        <taxon>Cytophagales</taxon>
        <taxon>Hymenobacteraceae</taxon>
        <taxon>Hymenobacter</taxon>
    </lineage>
</organism>
<dbReference type="GO" id="GO:0051537">
    <property type="term" value="F:2 iron, 2 sulfur cluster binding"/>
    <property type="evidence" value="ECO:0007669"/>
    <property type="project" value="UniProtKB-KW"/>
</dbReference>
<evidence type="ECO:0000313" key="9">
    <source>
        <dbReference type="Proteomes" id="UP000192266"/>
    </source>
</evidence>
<gene>
    <name evidence="8" type="ORF">SAMN00120144_2051</name>
</gene>
<keyword evidence="4" id="KW-0411">Iron-sulfur</keyword>
<evidence type="ECO:0000313" key="8">
    <source>
        <dbReference type="EMBL" id="SMB94660.1"/>
    </source>
</evidence>
<reference evidence="8 9" key="1">
    <citation type="submission" date="2017-04" db="EMBL/GenBank/DDBJ databases">
        <authorList>
            <person name="Afonso C.L."/>
            <person name="Miller P.J."/>
            <person name="Scott M.A."/>
            <person name="Spackman E."/>
            <person name="Goraichik I."/>
            <person name="Dimitrov K.M."/>
            <person name="Suarez D.L."/>
            <person name="Swayne D.E."/>
        </authorList>
    </citation>
    <scope>NUCLEOTIDE SEQUENCE [LARGE SCALE GENOMIC DNA]</scope>
    <source>
        <strain evidence="8 9">DSM 11622</strain>
    </source>
</reference>
<evidence type="ECO:0000256" key="1">
    <source>
        <dbReference type="ARBA" id="ARBA00022714"/>
    </source>
</evidence>
<feature type="domain" description="Rieske" evidence="7">
    <location>
        <begin position="112"/>
        <end position="207"/>
    </location>
</feature>
<accession>A0A1W1VN52</accession>
<evidence type="ECO:0000256" key="2">
    <source>
        <dbReference type="ARBA" id="ARBA00022723"/>
    </source>
</evidence>
<comment type="similarity">
    <text evidence="6">Belongs to the bacterial ring-hydroxylating dioxygenase ferredoxin component family.</text>
</comment>
<dbReference type="GO" id="GO:0046872">
    <property type="term" value="F:metal ion binding"/>
    <property type="evidence" value="ECO:0007669"/>
    <property type="project" value="UniProtKB-KW"/>
</dbReference>
<dbReference type="CDD" id="cd03467">
    <property type="entry name" value="Rieske"/>
    <property type="match status" value="1"/>
</dbReference>
<evidence type="ECO:0000256" key="4">
    <source>
        <dbReference type="ARBA" id="ARBA00023014"/>
    </source>
</evidence>
<dbReference type="SUPFAM" id="SSF50022">
    <property type="entry name" value="ISP domain"/>
    <property type="match status" value="1"/>
</dbReference>
<proteinExistence type="inferred from homology"/>
<keyword evidence="2" id="KW-0479">Metal-binding</keyword>